<feature type="domain" description="Inositolphosphotransferase Aur1/Ipt1" evidence="6">
    <location>
        <begin position="61"/>
        <end position="241"/>
    </location>
</feature>
<evidence type="ECO:0000313" key="7">
    <source>
        <dbReference type="EMBL" id="KHF42786.1"/>
    </source>
</evidence>
<dbReference type="EMBL" id="JRZE01000006">
    <property type="protein sequence ID" value="KHF42786.1"/>
    <property type="molecule type" value="Genomic_DNA"/>
</dbReference>
<evidence type="ECO:0000256" key="1">
    <source>
        <dbReference type="ARBA" id="ARBA00004141"/>
    </source>
</evidence>
<evidence type="ECO:0000256" key="3">
    <source>
        <dbReference type="ARBA" id="ARBA00022989"/>
    </source>
</evidence>
<dbReference type="GO" id="GO:0016020">
    <property type="term" value="C:membrane"/>
    <property type="evidence" value="ECO:0007669"/>
    <property type="project" value="UniProtKB-SubCell"/>
</dbReference>
<comment type="subcellular location">
    <subcellularLocation>
        <location evidence="1">Membrane</location>
        <topology evidence="1">Multi-pass membrane protein</topology>
    </subcellularLocation>
</comment>
<dbReference type="PANTHER" id="PTHR31310">
    <property type="match status" value="1"/>
</dbReference>
<protein>
    <recommendedName>
        <fullName evidence="6">Inositolphosphotransferase Aur1/Ipt1 domain-containing protein</fullName>
    </recommendedName>
</protein>
<feature type="transmembrane region" description="Helical" evidence="5">
    <location>
        <begin position="226"/>
        <end position="246"/>
    </location>
</feature>
<evidence type="ECO:0000256" key="2">
    <source>
        <dbReference type="ARBA" id="ARBA00022692"/>
    </source>
</evidence>
<comment type="caution">
    <text evidence="7">The sequence shown here is derived from an EMBL/GenBank/DDBJ whole genome shotgun (WGS) entry which is preliminary data.</text>
</comment>
<proteinExistence type="predicted"/>
<evidence type="ECO:0000259" key="6">
    <source>
        <dbReference type="Pfam" id="PF14378"/>
    </source>
</evidence>
<dbReference type="Pfam" id="PF14378">
    <property type="entry name" value="PAP2_3"/>
    <property type="match status" value="1"/>
</dbReference>
<keyword evidence="4 5" id="KW-0472">Membrane</keyword>
<gene>
    <name evidence="7" type="ORF">MINT15_29880</name>
</gene>
<dbReference type="InterPro" id="IPR026841">
    <property type="entry name" value="Aur1/Ipt1"/>
</dbReference>
<dbReference type="CDD" id="cd03386">
    <property type="entry name" value="PAP2_Aur1_like"/>
    <property type="match status" value="1"/>
</dbReference>
<organism evidence="7 8">
    <name type="scientific">Saccharomonospora viridis</name>
    <dbReference type="NCBI Taxonomy" id="1852"/>
    <lineage>
        <taxon>Bacteria</taxon>
        <taxon>Bacillati</taxon>
        <taxon>Actinomycetota</taxon>
        <taxon>Actinomycetes</taxon>
        <taxon>Pseudonocardiales</taxon>
        <taxon>Pseudonocardiaceae</taxon>
        <taxon>Saccharomonospora</taxon>
    </lineage>
</organism>
<evidence type="ECO:0000313" key="8">
    <source>
        <dbReference type="Proteomes" id="UP000030848"/>
    </source>
</evidence>
<dbReference type="PANTHER" id="PTHR31310:SF7">
    <property type="entry name" value="PA-PHOSPHATASE RELATED-FAMILY PROTEIN DDB_G0268928"/>
    <property type="match status" value="1"/>
</dbReference>
<dbReference type="AlphaFoldDB" id="A0A837DAH4"/>
<feature type="transmembrane region" description="Helical" evidence="5">
    <location>
        <begin position="26"/>
        <end position="48"/>
    </location>
</feature>
<dbReference type="InterPro" id="IPR052185">
    <property type="entry name" value="IPC_Synthase-Related"/>
</dbReference>
<keyword evidence="2 5" id="KW-0812">Transmembrane</keyword>
<feature type="transmembrane region" description="Helical" evidence="5">
    <location>
        <begin position="202"/>
        <end position="220"/>
    </location>
</feature>
<evidence type="ECO:0000256" key="4">
    <source>
        <dbReference type="ARBA" id="ARBA00023136"/>
    </source>
</evidence>
<accession>A0A837DAH4</accession>
<name>A0A837DAH4_9PSEU</name>
<sequence>MLTAGLVTNTTPRAAGRSPRRRRPRWWVELLLGLALFGVYALLGALSLPGHERRAFVHGEDILAVQRMLHTDFERSVNHWLADQGWLMVVANYEYAFGYLLVTLVALVWLYRRRPRHYPWARDVFAISTLLAILCFWLYPVAPPRLLPDAGFIDTVRLGGTWGSWGSPMVEGANQLAAMPSLHIGWALWVAVTLFRSGAAWWARIASIGHVLVTFTVIVATGNHYWLDALGGAVVVGIGVLAADLARGKPVMWDASASRRLRRRGRPAYTGAVTDTATDAKTPVPPKAAQLAAARTFVAEHGKPVKAVVQRIGRAGARVLLVGGDGALGDVVVPSVETGEALIEAVEGLERSEWDADTVAATVIGPEHRRRMAGPLARR</sequence>
<dbReference type="Proteomes" id="UP000030848">
    <property type="component" value="Unassembled WGS sequence"/>
</dbReference>
<feature type="transmembrane region" description="Helical" evidence="5">
    <location>
        <begin position="124"/>
        <end position="142"/>
    </location>
</feature>
<feature type="transmembrane region" description="Helical" evidence="5">
    <location>
        <begin position="176"/>
        <end position="195"/>
    </location>
</feature>
<keyword evidence="3 5" id="KW-1133">Transmembrane helix</keyword>
<evidence type="ECO:0000256" key="5">
    <source>
        <dbReference type="SAM" id="Phobius"/>
    </source>
</evidence>
<feature type="transmembrane region" description="Helical" evidence="5">
    <location>
        <begin position="95"/>
        <end position="112"/>
    </location>
</feature>
<reference evidence="7 8" key="1">
    <citation type="submission" date="2014-10" db="EMBL/GenBank/DDBJ databases">
        <title>Genome sequence of Micropolyspora internatus JCM3315.</title>
        <authorList>
            <person name="Shin S.-K."/>
            <person name="Yi H."/>
        </authorList>
    </citation>
    <scope>NUCLEOTIDE SEQUENCE [LARGE SCALE GENOMIC DNA]</scope>
    <source>
        <strain evidence="7 8">JCM 3315</strain>
    </source>
</reference>